<comment type="caution">
    <text evidence="2">The sequence shown here is derived from an EMBL/GenBank/DDBJ whole genome shotgun (WGS) entry which is preliminary data.</text>
</comment>
<keyword evidence="3" id="KW-1185">Reference proteome</keyword>
<dbReference type="RefSeq" id="WP_067455538.1">
    <property type="nucleotide sequence ID" value="NZ_SMFR01000001.1"/>
</dbReference>
<sequence length="126" mass="14115">MNFLVDAQLPTRLARFLHSAGHDARHTTQLPEGNRTTDDHVAKVADDEDRIVVSKDADFRISHQLHGRPRRLLVVAMGNISNNDLLTVFETHLDAIVTAFGSADRVEVRPTQIVAWARRTPDQAQT</sequence>
<dbReference type="STRING" id="1210063.GCA_001612665_04823"/>
<gene>
    <name evidence="2" type="ORF">DFR71_1857</name>
</gene>
<evidence type="ECO:0000259" key="1">
    <source>
        <dbReference type="Pfam" id="PF18480"/>
    </source>
</evidence>
<dbReference type="OrthoDB" id="334367at2"/>
<proteinExistence type="predicted"/>
<evidence type="ECO:0000313" key="3">
    <source>
        <dbReference type="Proteomes" id="UP000294856"/>
    </source>
</evidence>
<accession>A0A4R1FZV5</accession>
<dbReference type="EMBL" id="SMFR01000001">
    <property type="protein sequence ID" value="TCK00844.1"/>
    <property type="molecule type" value="Genomic_DNA"/>
</dbReference>
<dbReference type="AlphaFoldDB" id="A0A4R1FZV5"/>
<organism evidence="2 3">
    <name type="scientific">Nocardia alba</name>
    <dbReference type="NCBI Taxonomy" id="225051"/>
    <lineage>
        <taxon>Bacteria</taxon>
        <taxon>Bacillati</taxon>
        <taxon>Actinomycetota</taxon>
        <taxon>Actinomycetes</taxon>
        <taxon>Mycobacteriales</taxon>
        <taxon>Nocardiaceae</taxon>
        <taxon>Nocardia</taxon>
    </lineage>
</organism>
<name>A0A4R1FZV5_9NOCA</name>
<evidence type="ECO:0000313" key="2">
    <source>
        <dbReference type="EMBL" id="TCK00844.1"/>
    </source>
</evidence>
<dbReference type="Pfam" id="PF18480">
    <property type="entry name" value="DUF5615"/>
    <property type="match status" value="1"/>
</dbReference>
<dbReference type="Proteomes" id="UP000294856">
    <property type="component" value="Unassembled WGS sequence"/>
</dbReference>
<protein>
    <submittedName>
        <fullName evidence="2">Putative nuclease of predicted toxin-antitoxin system</fullName>
    </submittedName>
</protein>
<reference evidence="2 3" key="1">
    <citation type="submission" date="2019-03" db="EMBL/GenBank/DDBJ databases">
        <title>Genomic Encyclopedia of Type Strains, Phase IV (KMG-IV): sequencing the most valuable type-strain genomes for metagenomic binning, comparative biology and taxonomic classification.</title>
        <authorList>
            <person name="Goeker M."/>
        </authorList>
    </citation>
    <scope>NUCLEOTIDE SEQUENCE [LARGE SCALE GENOMIC DNA]</scope>
    <source>
        <strain evidence="2 3">DSM 44684</strain>
    </source>
</reference>
<dbReference type="InterPro" id="IPR041049">
    <property type="entry name" value="DUF5615"/>
</dbReference>
<feature type="domain" description="DUF5615" evidence="1">
    <location>
        <begin position="1"/>
        <end position="98"/>
    </location>
</feature>